<protein>
    <submittedName>
        <fullName evidence="2">Cysteine rich repeat-containing protein</fullName>
    </submittedName>
</protein>
<organism evidence="2 3">
    <name type="scientific">Bradyrhizobium shewense</name>
    <dbReference type="NCBI Taxonomy" id="1761772"/>
    <lineage>
        <taxon>Bacteria</taxon>
        <taxon>Pseudomonadati</taxon>
        <taxon>Pseudomonadota</taxon>
        <taxon>Alphaproteobacteria</taxon>
        <taxon>Hyphomicrobiales</taxon>
        <taxon>Nitrobacteraceae</taxon>
        <taxon>Bradyrhizobium</taxon>
    </lineage>
</organism>
<dbReference type="EMBL" id="FMAI01000021">
    <property type="protein sequence ID" value="SCB53816.1"/>
    <property type="molecule type" value="Genomic_DNA"/>
</dbReference>
<sequence>MNAQIAFLLAFISVASFQVAIPSTALAQRSAALAEHPVLEACAPDLRTWCNGSEGEARQACIATNFREFSLPCQLTIVKFGAVSRNCQADIKKNCASVLPGRDRVQACLKDHFTDLSARCKETMWQAARRRG</sequence>
<feature type="signal peptide" evidence="1">
    <location>
        <begin position="1"/>
        <end position="27"/>
    </location>
</feature>
<gene>
    <name evidence="2" type="ORF">GA0061098_102123</name>
</gene>
<keyword evidence="1" id="KW-0732">Signal</keyword>
<evidence type="ECO:0000313" key="2">
    <source>
        <dbReference type="EMBL" id="SCB53816.1"/>
    </source>
</evidence>
<keyword evidence="3" id="KW-1185">Reference proteome</keyword>
<name>A0A1C3XP38_9BRAD</name>
<dbReference type="Pfam" id="PF00839">
    <property type="entry name" value="Cys_rich_FGFR"/>
    <property type="match status" value="1"/>
</dbReference>
<dbReference type="AlphaFoldDB" id="A0A1C3XP38"/>
<evidence type="ECO:0000256" key="1">
    <source>
        <dbReference type="SAM" id="SignalP"/>
    </source>
</evidence>
<feature type="chain" id="PRO_5008686740" evidence="1">
    <location>
        <begin position="28"/>
        <end position="132"/>
    </location>
</feature>
<dbReference type="Proteomes" id="UP000199184">
    <property type="component" value="Unassembled WGS sequence"/>
</dbReference>
<dbReference type="RefSeq" id="WP_091965329.1">
    <property type="nucleotide sequence ID" value="NZ_FMAI01000021.1"/>
</dbReference>
<reference evidence="3" key="1">
    <citation type="submission" date="2016-08" db="EMBL/GenBank/DDBJ databases">
        <authorList>
            <person name="Varghese N."/>
            <person name="Submissions Spin"/>
        </authorList>
    </citation>
    <scope>NUCLEOTIDE SEQUENCE [LARGE SCALE GENOMIC DNA]</scope>
    <source>
        <strain evidence="3">ERR11</strain>
    </source>
</reference>
<proteinExistence type="predicted"/>
<dbReference type="GO" id="GO:0016020">
    <property type="term" value="C:membrane"/>
    <property type="evidence" value="ECO:0007669"/>
    <property type="project" value="InterPro"/>
</dbReference>
<evidence type="ECO:0000313" key="3">
    <source>
        <dbReference type="Proteomes" id="UP000199184"/>
    </source>
</evidence>
<dbReference type="InterPro" id="IPR001893">
    <property type="entry name" value="Cys-rich_GLG1_repeat"/>
</dbReference>
<accession>A0A1C3XP38</accession>